<dbReference type="PROSITE" id="PS50853">
    <property type="entry name" value="FN3"/>
    <property type="match status" value="1"/>
</dbReference>
<dbReference type="InterPro" id="IPR036116">
    <property type="entry name" value="FN3_sf"/>
</dbReference>
<organism evidence="4 5">
    <name type="scientific">Lasallia pustulata</name>
    <dbReference type="NCBI Taxonomy" id="136370"/>
    <lineage>
        <taxon>Eukaryota</taxon>
        <taxon>Fungi</taxon>
        <taxon>Dikarya</taxon>
        <taxon>Ascomycota</taxon>
        <taxon>Pezizomycotina</taxon>
        <taxon>Lecanoromycetes</taxon>
        <taxon>OSLEUM clade</taxon>
        <taxon>Umbilicariomycetidae</taxon>
        <taxon>Umbilicariales</taxon>
        <taxon>Umbilicariaceae</taxon>
        <taxon>Lasallia</taxon>
    </lineage>
</organism>
<dbReference type="Gene3D" id="2.60.40.10">
    <property type="entry name" value="Immunoglobulins"/>
    <property type="match status" value="1"/>
</dbReference>
<dbReference type="OrthoDB" id="5572782at2759"/>
<feature type="compositionally biased region" description="Polar residues" evidence="1">
    <location>
        <begin position="131"/>
        <end position="142"/>
    </location>
</feature>
<reference evidence="4 5" key="1">
    <citation type="submission" date="2019-09" db="EMBL/GenBank/DDBJ databases">
        <title>The hologenome of the rock-dwelling lichen Lasallia pustulata.</title>
        <authorList>
            <person name="Greshake Tzovaras B."/>
            <person name="Segers F."/>
            <person name="Bicker A."/>
            <person name="Dal Grande F."/>
            <person name="Otte J."/>
            <person name="Hankeln T."/>
            <person name="Schmitt I."/>
            <person name="Ebersberger I."/>
        </authorList>
    </citation>
    <scope>NUCLEOTIDE SEQUENCE [LARGE SCALE GENOMIC DNA]</scope>
    <source>
        <strain evidence="4">A1-1</strain>
    </source>
</reference>
<sequence>MFRNVAFVGALLWLLHRLWQVYQKPVRELVDVLGLDIPPVPDVSLAGISADSVLLYWKPPENPHVSLKHIIQVNGINVGEFSRWDASIQVTGLKPGHYYNIRAIAINTANFSTPGPLIRLRTSLPPVRSVDNASTLDDAQTNSGTSAAGGTEAAGLRAAVSHTESTTLIPSHAMAREHSGSQSHHHNKRVISGRRSSPATNGVEHVAWQSGGVGGADEQDESEETIKQLTEKLDSLRHEYEDTEKQIDEEDEEFETSRTAMVKERDGLKQGGTGQAQQKYSEQEGSKGEGLASETCRETENERRHDKMGRGNYGDAQRHPGNGGREDRCYRREG</sequence>
<protein>
    <recommendedName>
        <fullName evidence="3">Fibronectin type-III domain-containing protein</fullName>
    </recommendedName>
</protein>
<comment type="caution">
    <text evidence="4">The sequence shown here is derived from an EMBL/GenBank/DDBJ whole genome shotgun (WGS) entry which is preliminary data.</text>
</comment>
<dbReference type="Pfam" id="PF00041">
    <property type="entry name" value="fn3"/>
    <property type="match status" value="1"/>
</dbReference>
<feature type="region of interest" description="Disordered" evidence="1">
    <location>
        <begin position="176"/>
        <end position="199"/>
    </location>
</feature>
<proteinExistence type="predicted"/>
<dbReference type="SUPFAM" id="SSF49265">
    <property type="entry name" value="Fibronectin type III"/>
    <property type="match status" value="1"/>
</dbReference>
<evidence type="ECO:0000256" key="1">
    <source>
        <dbReference type="SAM" id="MobiDB-lite"/>
    </source>
</evidence>
<feature type="signal peptide" evidence="2">
    <location>
        <begin position="1"/>
        <end position="23"/>
    </location>
</feature>
<feature type="chain" id="PRO_5024367742" description="Fibronectin type-III domain-containing protein" evidence="2">
    <location>
        <begin position="24"/>
        <end position="334"/>
    </location>
</feature>
<feature type="region of interest" description="Disordered" evidence="1">
    <location>
        <begin position="129"/>
        <end position="154"/>
    </location>
</feature>
<evidence type="ECO:0000313" key="5">
    <source>
        <dbReference type="Proteomes" id="UP000324767"/>
    </source>
</evidence>
<dbReference type="SMART" id="SM00060">
    <property type="entry name" value="FN3"/>
    <property type="match status" value="1"/>
</dbReference>
<dbReference type="EMBL" id="VXIT01000001">
    <property type="protein sequence ID" value="KAA6415465.1"/>
    <property type="molecule type" value="Genomic_DNA"/>
</dbReference>
<feature type="compositionally biased region" description="Basic and acidic residues" evidence="1">
    <location>
        <begin position="231"/>
        <end position="246"/>
    </location>
</feature>
<dbReference type="InterPro" id="IPR003961">
    <property type="entry name" value="FN3_dom"/>
</dbReference>
<name>A0A5M8Q2N3_9LECA</name>
<dbReference type="Proteomes" id="UP000324767">
    <property type="component" value="Unassembled WGS sequence"/>
</dbReference>
<feature type="region of interest" description="Disordered" evidence="1">
    <location>
        <begin position="231"/>
        <end position="334"/>
    </location>
</feature>
<keyword evidence="2" id="KW-0732">Signal</keyword>
<feature type="compositionally biased region" description="Basic residues" evidence="1">
    <location>
        <begin position="183"/>
        <end position="192"/>
    </location>
</feature>
<feature type="domain" description="Fibronectin type-III" evidence="3">
    <location>
        <begin position="39"/>
        <end position="126"/>
    </location>
</feature>
<dbReference type="CDD" id="cd00063">
    <property type="entry name" value="FN3"/>
    <property type="match status" value="1"/>
</dbReference>
<dbReference type="InterPro" id="IPR013783">
    <property type="entry name" value="Ig-like_fold"/>
</dbReference>
<dbReference type="AlphaFoldDB" id="A0A5M8Q2N3"/>
<accession>A0A5M8Q2N3</accession>
<evidence type="ECO:0000259" key="3">
    <source>
        <dbReference type="PROSITE" id="PS50853"/>
    </source>
</evidence>
<gene>
    <name evidence="4" type="ORF">FRX48_00180</name>
</gene>
<feature type="compositionally biased region" description="Basic and acidic residues" evidence="1">
    <location>
        <begin position="324"/>
        <end position="334"/>
    </location>
</feature>
<evidence type="ECO:0000256" key="2">
    <source>
        <dbReference type="SAM" id="SignalP"/>
    </source>
</evidence>
<feature type="compositionally biased region" description="Basic and acidic residues" evidence="1">
    <location>
        <begin position="295"/>
        <end position="309"/>
    </location>
</feature>
<feature type="compositionally biased region" description="Low complexity" evidence="1">
    <location>
        <begin position="143"/>
        <end position="154"/>
    </location>
</feature>
<evidence type="ECO:0000313" key="4">
    <source>
        <dbReference type="EMBL" id="KAA6415465.1"/>
    </source>
</evidence>